<feature type="chain" id="PRO_5039744314" evidence="5">
    <location>
        <begin position="21"/>
        <end position="466"/>
    </location>
</feature>
<keyword evidence="5" id="KW-0732">Signal</keyword>
<dbReference type="PANTHER" id="PTHR43400">
    <property type="entry name" value="FUMARATE REDUCTASE"/>
    <property type="match status" value="1"/>
</dbReference>
<keyword evidence="8" id="KW-1185">Reference proteome</keyword>
<dbReference type="PRINTS" id="PR00368">
    <property type="entry name" value="FADPNR"/>
</dbReference>
<dbReference type="InterPro" id="IPR050315">
    <property type="entry name" value="FAD-oxidoreductase_2"/>
</dbReference>
<proteinExistence type="inferred from homology"/>
<evidence type="ECO:0000256" key="2">
    <source>
        <dbReference type="ARBA" id="ARBA00022630"/>
    </source>
</evidence>
<dbReference type="SUPFAM" id="SSF56425">
    <property type="entry name" value="Succinate dehydrogenase/fumarate reductase flavoprotein, catalytic domain"/>
    <property type="match status" value="1"/>
</dbReference>
<feature type="signal peptide" evidence="5">
    <location>
        <begin position="1"/>
        <end position="20"/>
    </location>
</feature>
<sequence>MKKKSLAISLALVLILTVLVGCTQNEVKVDTPDKATEVDVLVIGGGGAGLVSAITAAEKGANVLLIEKMPMLGGNTMISATGLTASDTKIQEEAGVTFTVQDHIDRTMKEGKDLPNLELVTILAENSNAGLEWLLSLGLEYKMHATEAWTLVPVEGHFGSLMIAAYRKEAEKYDNLEIRLNTKATELVMEDGKVVGAKVEGKDGEYTVKANAVILATGGLGNAPDVIAEYNPKYGGGTGTMSTAGATGDGIKMATAIGADVVDMEHHMMRPLATPGYWIRETVVSDEEIGGILVNKSAVRFTDETAHRWDMVPEVAKQDGGVAYVIFDADVAETGNGKAAIDKAKMISADTIEELATKLGLDPAALVATVEAYNNGEDEFGRKTMGKVTAAPFYGVQAEVASHFTMGGLAFNKNTEILDTNGNPIPGLYGVGEVLGGLYGAGRVYGNDTMGNVVFGKIAGENAVGK</sequence>
<dbReference type="AlphaFoldDB" id="A0A1G5K2Q2"/>
<accession>A0A1G5K2Q2</accession>
<protein>
    <submittedName>
        <fullName evidence="7">Fumarate reductase flavoprotein subunit</fullName>
    </submittedName>
</protein>
<dbReference type="Gene3D" id="3.50.50.60">
    <property type="entry name" value="FAD/NAD(P)-binding domain"/>
    <property type="match status" value="1"/>
</dbReference>
<feature type="domain" description="FAD-dependent oxidoreductase 2 FAD-binding" evidence="6">
    <location>
        <begin position="39"/>
        <end position="447"/>
    </location>
</feature>
<dbReference type="InterPro" id="IPR010960">
    <property type="entry name" value="Flavocytochrome_c"/>
</dbReference>
<evidence type="ECO:0000256" key="5">
    <source>
        <dbReference type="RuleBase" id="RU366062"/>
    </source>
</evidence>
<dbReference type="Pfam" id="PF00890">
    <property type="entry name" value="FAD_binding_2"/>
    <property type="match status" value="1"/>
</dbReference>
<dbReference type="SUPFAM" id="SSF51905">
    <property type="entry name" value="FAD/NAD(P)-binding domain"/>
    <property type="match status" value="1"/>
</dbReference>
<dbReference type="InterPro" id="IPR036188">
    <property type="entry name" value="FAD/NAD-bd_sf"/>
</dbReference>
<dbReference type="EMBL" id="FMUS01000023">
    <property type="protein sequence ID" value="SCY94491.1"/>
    <property type="molecule type" value="Genomic_DNA"/>
</dbReference>
<organism evidence="7 8">
    <name type="scientific">Alkaliphilus peptidifermentans DSM 18978</name>
    <dbReference type="NCBI Taxonomy" id="1120976"/>
    <lineage>
        <taxon>Bacteria</taxon>
        <taxon>Bacillati</taxon>
        <taxon>Bacillota</taxon>
        <taxon>Clostridia</taxon>
        <taxon>Peptostreptococcales</taxon>
        <taxon>Natronincolaceae</taxon>
        <taxon>Alkaliphilus</taxon>
    </lineage>
</organism>
<dbReference type="InterPro" id="IPR027477">
    <property type="entry name" value="Succ_DH/fumarate_Rdtase_cat_sf"/>
</dbReference>
<dbReference type="InterPro" id="IPR003953">
    <property type="entry name" value="FAD-dep_OxRdtase_2_FAD-bd"/>
</dbReference>
<dbReference type="Proteomes" id="UP000198636">
    <property type="component" value="Unassembled WGS sequence"/>
</dbReference>
<dbReference type="GO" id="GO:0010181">
    <property type="term" value="F:FMN binding"/>
    <property type="evidence" value="ECO:0007669"/>
    <property type="project" value="InterPro"/>
</dbReference>
<keyword evidence="4 5" id="KW-0560">Oxidoreductase</keyword>
<dbReference type="OrthoDB" id="3169476at2"/>
<evidence type="ECO:0000256" key="4">
    <source>
        <dbReference type="ARBA" id="ARBA00023002"/>
    </source>
</evidence>
<reference evidence="7 8" key="1">
    <citation type="submission" date="2016-10" db="EMBL/GenBank/DDBJ databases">
        <authorList>
            <person name="de Groot N.N."/>
        </authorList>
    </citation>
    <scope>NUCLEOTIDE SEQUENCE [LARGE SCALE GENOMIC DNA]</scope>
    <source>
        <strain evidence="7 8">DSM 18978</strain>
    </source>
</reference>
<evidence type="ECO:0000259" key="6">
    <source>
        <dbReference type="Pfam" id="PF00890"/>
    </source>
</evidence>
<keyword evidence="2 5" id="KW-0285">Flavoprotein</keyword>
<dbReference type="NCBIfam" id="TIGR01813">
    <property type="entry name" value="flavo_cyto_c"/>
    <property type="match status" value="1"/>
</dbReference>
<evidence type="ECO:0000256" key="3">
    <source>
        <dbReference type="ARBA" id="ARBA00022827"/>
    </source>
</evidence>
<dbReference type="PROSITE" id="PS51257">
    <property type="entry name" value="PROKAR_LIPOPROTEIN"/>
    <property type="match status" value="1"/>
</dbReference>
<evidence type="ECO:0000256" key="1">
    <source>
        <dbReference type="ARBA" id="ARBA00001974"/>
    </source>
</evidence>
<dbReference type="Gene3D" id="3.90.700.10">
    <property type="entry name" value="Succinate dehydrogenase/fumarate reductase flavoprotein, catalytic domain"/>
    <property type="match status" value="1"/>
</dbReference>
<evidence type="ECO:0000313" key="8">
    <source>
        <dbReference type="Proteomes" id="UP000198636"/>
    </source>
</evidence>
<dbReference type="PRINTS" id="PR00411">
    <property type="entry name" value="PNDRDTASEI"/>
</dbReference>
<gene>
    <name evidence="7" type="ORF">SAMN03080606_03179</name>
</gene>
<keyword evidence="3 5" id="KW-0274">FAD</keyword>
<dbReference type="PANTHER" id="PTHR43400:SF7">
    <property type="entry name" value="FAD-DEPENDENT OXIDOREDUCTASE 2 FAD BINDING DOMAIN-CONTAINING PROTEIN"/>
    <property type="match status" value="1"/>
</dbReference>
<name>A0A1G5K2Q2_9FIRM</name>
<dbReference type="RefSeq" id="WP_091545508.1">
    <property type="nucleotide sequence ID" value="NZ_FMUS01000023.1"/>
</dbReference>
<dbReference type="GO" id="GO:0033765">
    <property type="term" value="F:steroid dehydrogenase activity, acting on the CH-CH group of donors"/>
    <property type="evidence" value="ECO:0007669"/>
    <property type="project" value="UniProtKB-ARBA"/>
</dbReference>
<comment type="similarity">
    <text evidence="5">Belongs to the FAD-dependent oxidoreductase 2 family. FRD/SDH subfamily.</text>
</comment>
<comment type="cofactor">
    <cofactor evidence="1">
        <name>FAD</name>
        <dbReference type="ChEBI" id="CHEBI:57692"/>
    </cofactor>
</comment>
<evidence type="ECO:0000313" key="7">
    <source>
        <dbReference type="EMBL" id="SCY94491.1"/>
    </source>
</evidence>
<dbReference type="STRING" id="1120976.SAMN03080606_03179"/>